<feature type="domain" description="Putative sensor" evidence="11">
    <location>
        <begin position="21"/>
        <end position="211"/>
    </location>
</feature>
<feature type="transmembrane region" description="Helical" evidence="9">
    <location>
        <begin position="21"/>
        <end position="41"/>
    </location>
</feature>
<keyword evidence="6" id="KW-0418">Kinase</keyword>
<keyword evidence="9" id="KW-1133">Transmembrane helix</keyword>
<feature type="transmembrane region" description="Helical" evidence="9">
    <location>
        <begin position="47"/>
        <end position="66"/>
    </location>
</feature>
<dbReference type="InterPro" id="IPR011712">
    <property type="entry name" value="Sig_transdc_His_kin_sub3_dim/P"/>
</dbReference>
<sequence>MSFLRYLAAPYSSRTAGELGFLLLGLPMGVVWFVYAITMYAVSLSLLIVWVGFAVFVATQVSMRWIGAVERAQVNGLLGVRIPPPDARPRSDARVSAGARAARYTLELAHDAAAWRVLAWVSVRIVTGPVGFAIALVAVVLPLSLVVAFGLVLGYEVGWIDVSTEATAEAALDAGGWRWGYAALPLALLITPALTLAARAFASLHRALARWALGPRVSAAAREATARAERAEAQVRIDQELHDSIGHMITMNVVQAGAGAHVFDSDPEFARRALQNIEERGRAAMGELDRIIATIRGDDAPLAPLPSVEQIEELAGASRRAGATVTCRVDADGIAGALGRTAYAVVREALTNAARHAPGAPVDVLVARDGDALGIAVVNGPAAGVPAPRDRAAGGRGLAGIRDRVGLMGGVAALGPEAGGFAVRALLPLGTEIGAGEPGSPWAGLRAKVAP</sequence>
<keyword evidence="13" id="KW-1185">Reference proteome</keyword>
<evidence type="ECO:0000313" key="13">
    <source>
        <dbReference type="Proteomes" id="UP001172737"/>
    </source>
</evidence>
<evidence type="ECO:0000256" key="7">
    <source>
        <dbReference type="ARBA" id="ARBA00022840"/>
    </source>
</evidence>
<evidence type="ECO:0000256" key="9">
    <source>
        <dbReference type="SAM" id="Phobius"/>
    </source>
</evidence>
<feature type="domain" description="Signal transduction histidine kinase subgroup 3 dimerisation and phosphoacceptor" evidence="10">
    <location>
        <begin position="236"/>
        <end position="298"/>
    </location>
</feature>
<comment type="catalytic activity">
    <reaction evidence="1">
        <text>ATP + protein L-histidine = ADP + protein N-phospho-L-histidine.</text>
        <dbReference type="EC" id="2.7.13.3"/>
    </reaction>
</comment>
<evidence type="ECO:0000256" key="2">
    <source>
        <dbReference type="ARBA" id="ARBA00012438"/>
    </source>
</evidence>
<evidence type="ECO:0000256" key="6">
    <source>
        <dbReference type="ARBA" id="ARBA00022777"/>
    </source>
</evidence>
<gene>
    <name evidence="12" type="ORF">QQX10_09290</name>
</gene>
<dbReference type="GO" id="GO:0016020">
    <property type="term" value="C:membrane"/>
    <property type="evidence" value="ECO:0007669"/>
    <property type="project" value="InterPro"/>
</dbReference>
<keyword evidence="9" id="KW-0472">Membrane</keyword>
<dbReference type="SUPFAM" id="SSF55874">
    <property type="entry name" value="ATPase domain of HSP90 chaperone/DNA topoisomerase II/histidine kinase"/>
    <property type="match status" value="1"/>
</dbReference>
<evidence type="ECO:0000259" key="11">
    <source>
        <dbReference type="Pfam" id="PF13796"/>
    </source>
</evidence>
<dbReference type="PANTHER" id="PTHR24421">
    <property type="entry name" value="NITRATE/NITRITE SENSOR PROTEIN NARX-RELATED"/>
    <property type="match status" value="1"/>
</dbReference>
<evidence type="ECO:0000256" key="4">
    <source>
        <dbReference type="ARBA" id="ARBA00022679"/>
    </source>
</evidence>
<dbReference type="GO" id="GO:0005524">
    <property type="term" value="F:ATP binding"/>
    <property type="evidence" value="ECO:0007669"/>
    <property type="project" value="UniProtKB-KW"/>
</dbReference>
<keyword evidence="3" id="KW-0597">Phosphoprotein</keyword>
<dbReference type="Gene3D" id="3.30.565.10">
    <property type="entry name" value="Histidine kinase-like ATPase, C-terminal domain"/>
    <property type="match status" value="1"/>
</dbReference>
<feature type="transmembrane region" description="Helical" evidence="9">
    <location>
        <begin position="130"/>
        <end position="155"/>
    </location>
</feature>
<dbReference type="GO" id="GO:0000155">
    <property type="term" value="F:phosphorelay sensor kinase activity"/>
    <property type="evidence" value="ECO:0007669"/>
    <property type="project" value="InterPro"/>
</dbReference>
<dbReference type="Proteomes" id="UP001172737">
    <property type="component" value="Unassembled WGS sequence"/>
</dbReference>
<reference evidence="12" key="1">
    <citation type="submission" date="2023-06" db="EMBL/GenBank/DDBJ databases">
        <title>Sysu t00039.</title>
        <authorList>
            <person name="Gao L."/>
            <person name="Fang B.-Z."/>
            <person name="Li W.-J."/>
        </authorList>
    </citation>
    <scope>NUCLEOTIDE SEQUENCE</scope>
    <source>
        <strain evidence="12">SYSU T00039</strain>
    </source>
</reference>
<protein>
    <recommendedName>
        <fullName evidence="2">histidine kinase</fullName>
        <ecNumber evidence="2">2.7.13.3</ecNumber>
    </recommendedName>
</protein>
<dbReference type="InterPro" id="IPR025828">
    <property type="entry name" value="Put_sensor_dom"/>
</dbReference>
<organism evidence="12 13">
    <name type="scientific">Demequina lignilytica</name>
    <dbReference type="NCBI Taxonomy" id="3051663"/>
    <lineage>
        <taxon>Bacteria</taxon>
        <taxon>Bacillati</taxon>
        <taxon>Actinomycetota</taxon>
        <taxon>Actinomycetes</taxon>
        <taxon>Micrococcales</taxon>
        <taxon>Demequinaceae</taxon>
        <taxon>Demequina</taxon>
    </lineage>
</organism>
<keyword evidence="7" id="KW-0067">ATP-binding</keyword>
<evidence type="ECO:0000259" key="10">
    <source>
        <dbReference type="Pfam" id="PF07730"/>
    </source>
</evidence>
<evidence type="ECO:0000256" key="8">
    <source>
        <dbReference type="ARBA" id="ARBA00023012"/>
    </source>
</evidence>
<evidence type="ECO:0000313" key="12">
    <source>
        <dbReference type="EMBL" id="MDN4488361.1"/>
    </source>
</evidence>
<dbReference type="InterPro" id="IPR036890">
    <property type="entry name" value="HATPase_C_sf"/>
</dbReference>
<name>A0AAW7M9V9_9MICO</name>
<evidence type="ECO:0000256" key="3">
    <source>
        <dbReference type="ARBA" id="ARBA00022553"/>
    </source>
</evidence>
<feature type="transmembrane region" description="Helical" evidence="9">
    <location>
        <begin position="179"/>
        <end position="202"/>
    </location>
</feature>
<dbReference type="PANTHER" id="PTHR24421:SF10">
    <property type="entry name" value="NITRATE_NITRITE SENSOR PROTEIN NARQ"/>
    <property type="match status" value="1"/>
</dbReference>
<dbReference type="Gene3D" id="1.20.5.1930">
    <property type="match status" value="1"/>
</dbReference>
<dbReference type="RefSeq" id="WP_301119720.1">
    <property type="nucleotide sequence ID" value="NZ_JAUHPX010000005.1"/>
</dbReference>
<evidence type="ECO:0000256" key="5">
    <source>
        <dbReference type="ARBA" id="ARBA00022741"/>
    </source>
</evidence>
<dbReference type="EC" id="2.7.13.3" evidence="2"/>
<dbReference type="InterPro" id="IPR050482">
    <property type="entry name" value="Sensor_HK_TwoCompSys"/>
</dbReference>
<dbReference type="GO" id="GO:0046983">
    <property type="term" value="F:protein dimerization activity"/>
    <property type="evidence" value="ECO:0007669"/>
    <property type="project" value="InterPro"/>
</dbReference>
<comment type="caution">
    <text evidence="12">The sequence shown here is derived from an EMBL/GenBank/DDBJ whole genome shotgun (WGS) entry which is preliminary data.</text>
</comment>
<dbReference type="EMBL" id="JAUHPX010000005">
    <property type="protein sequence ID" value="MDN4488361.1"/>
    <property type="molecule type" value="Genomic_DNA"/>
</dbReference>
<keyword evidence="4" id="KW-0808">Transferase</keyword>
<dbReference type="Pfam" id="PF07730">
    <property type="entry name" value="HisKA_3"/>
    <property type="match status" value="1"/>
</dbReference>
<dbReference type="AlphaFoldDB" id="A0AAW7M9V9"/>
<accession>A0AAW7M9V9</accession>
<dbReference type="CDD" id="cd16917">
    <property type="entry name" value="HATPase_UhpB-NarQ-NarX-like"/>
    <property type="match status" value="1"/>
</dbReference>
<keyword evidence="8" id="KW-0902">Two-component regulatory system</keyword>
<keyword evidence="5" id="KW-0547">Nucleotide-binding</keyword>
<dbReference type="Pfam" id="PF13796">
    <property type="entry name" value="Sensor"/>
    <property type="match status" value="1"/>
</dbReference>
<keyword evidence="9" id="KW-0812">Transmembrane</keyword>
<evidence type="ECO:0000256" key="1">
    <source>
        <dbReference type="ARBA" id="ARBA00000085"/>
    </source>
</evidence>
<proteinExistence type="predicted"/>